<accession>A0A484ZKI2</accession>
<dbReference type="Proteomes" id="UP000373449">
    <property type="component" value="Unassembled WGS sequence"/>
</dbReference>
<gene>
    <name evidence="1" type="ORF">NCTC12282_03557</name>
</gene>
<organism evidence="1 2">
    <name type="scientific">Budvicia aquatica</name>
    <dbReference type="NCBI Taxonomy" id="82979"/>
    <lineage>
        <taxon>Bacteria</taxon>
        <taxon>Pseudomonadati</taxon>
        <taxon>Pseudomonadota</taxon>
        <taxon>Gammaproteobacteria</taxon>
        <taxon>Enterobacterales</taxon>
        <taxon>Budviciaceae</taxon>
        <taxon>Budvicia</taxon>
    </lineage>
</organism>
<evidence type="ECO:0000313" key="1">
    <source>
        <dbReference type="EMBL" id="VFS49097.1"/>
    </source>
</evidence>
<name>A0A484ZKI2_9GAMM</name>
<proteinExistence type="predicted"/>
<sequence>MGAVIDHPPAINDVIAGKSLSRGVLKPIFMLNKIKACCVF</sequence>
<protein>
    <submittedName>
        <fullName evidence="1">Uncharacterized protein</fullName>
    </submittedName>
</protein>
<dbReference type="EMBL" id="CAADJA010000002">
    <property type="protein sequence ID" value="VFS49097.1"/>
    <property type="molecule type" value="Genomic_DNA"/>
</dbReference>
<reference evidence="1 2" key="1">
    <citation type="submission" date="2019-03" db="EMBL/GenBank/DDBJ databases">
        <authorList>
            <consortium name="Pathogen Informatics"/>
        </authorList>
    </citation>
    <scope>NUCLEOTIDE SEQUENCE [LARGE SCALE GENOMIC DNA]</scope>
    <source>
        <strain evidence="1 2">NCTC12282</strain>
    </source>
</reference>
<evidence type="ECO:0000313" key="2">
    <source>
        <dbReference type="Proteomes" id="UP000373449"/>
    </source>
</evidence>
<dbReference type="AlphaFoldDB" id="A0A484ZKI2"/>